<reference evidence="2" key="1">
    <citation type="journal article" date="2019" name="Database">
        <title>The radish genome database (RadishGD): an integrated information resource for radish genomics.</title>
        <authorList>
            <person name="Yu H.J."/>
            <person name="Baek S."/>
            <person name="Lee Y.J."/>
            <person name="Cho A."/>
            <person name="Mun J.H."/>
        </authorList>
    </citation>
    <scope>NUCLEOTIDE SEQUENCE [LARGE SCALE GENOMIC DNA]</scope>
    <source>
        <strain evidence="2">cv. WK10039</strain>
    </source>
</reference>
<gene>
    <name evidence="3" type="primary">LOC108809410</name>
</gene>
<dbReference type="RefSeq" id="XP_056844338.1">
    <property type="nucleotide sequence ID" value="XM_056988358.1"/>
</dbReference>
<sequence>MANKATFHLMIFCFTLSQLFFFFPTNASRFGSLMERPDQFFLPQQDTILVCSQFFFATGREEGRRGKGDDGVKRLSRLGCQQPALATWKRMHRLLIKLEKKNNVIHLL</sequence>
<accession>A0A9W3BYR0</accession>
<evidence type="ECO:0000313" key="2">
    <source>
        <dbReference type="Proteomes" id="UP000504610"/>
    </source>
</evidence>
<keyword evidence="2" id="KW-1185">Reference proteome</keyword>
<evidence type="ECO:0000313" key="3">
    <source>
        <dbReference type="RefSeq" id="XP_056844338.1"/>
    </source>
</evidence>
<name>A0A9W3BYR0_RAPSA</name>
<feature type="chain" id="PRO_5040964862" evidence="1">
    <location>
        <begin position="28"/>
        <end position="108"/>
    </location>
</feature>
<organism evidence="2 3">
    <name type="scientific">Raphanus sativus</name>
    <name type="common">Radish</name>
    <name type="synonym">Raphanus raphanistrum var. sativus</name>
    <dbReference type="NCBI Taxonomy" id="3726"/>
    <lineage>
        <taxon>Eukaryota</taxon>
        <taxon>Viridiplantae</taxon>
        <taxon>Streptophyta</taxon>
        <taxon>Embryophyta</taxon>
        <taxon>Tracheophyta</taxon>
        <taxon>Spermatophyta</taxon>
        <taxon>Magnoliopsida</taxon>
        <taxon>eudicotyledons</taxon>
        <taxon>Gunneridae</taxon>
        <taxon>Pentapetalae</taxon>
        <taxon>rosids</taxon>
        <taxon>malvids</taxon>
        <taxon>Brassicales</taxon>
        <taxon>Brassicaceae</taxon>
        <taxon>Brassiceae</taxon>
        <taxon>Raphanus</taxon>
    </lineage>
</organism>
<dbReference type="GeneID" id="108809410"/>
<proteinExistence type="predicted"/>
<dbReference type="AlphaFoldDB" id="A0A9W3BYR0"/>
<evidence type="ECO:0000256" key="1">
    <source>
        <dbReference type="SAM" id="SignalP"/>
    </source>
</evidence>
<keyword evidence="1" id="KW-0732">Signal</keyword>
<dbReference type="Proteomes" id="UP000504610">
    <property type="component" value="Chromosome 6"/>
</dbReference>
<dbReference type="OrthoDB" id="747636at2759"/>
<reference evidence="3" key="2">
    <citation type="submission" date="2025-08" db="UniProtKB">
        <authorList>
            <consortium name="RefSeq"/>
        </authorList>
    </citation>
    <scope>IDENTIFICATION</scope>
    <source>
        <tissue evidence="3">Leaf</tissue>
    </source>
</reference>
<feature type="signal peptide" evidence="1">
    <location>
        <begin position="1"/>
        <end position="27"/>
    </location>
</feature>
<protein>
    <submittedName>
        <fullName evidence="3">Uncharacterized protein LOC108809410 isoform X1</fullName>
    </submittedName>
</protein>